<organism evidence="1 2">
    <name type="scientific">Macrolepiota fuliginosa MF-IS2</name>
    <dbReference type="NCBI Taxonomy" id="1400762"/>
    <lineage>
        <taxon>Eukaryota</taxon>
        <taxon>Fungi</taxon>
        <taxon>Dikarya</taxon>
        <taxon>Basidiomycota</taxon>
        <taxon>Agaricomycotina</taxon>
        <taxon>Agaricomycetes</taxon>
        <taxon>Agaricomycetidae</taxon>
        <taxon>Agaricales</taxon>
        <taxon>Agaricineae</taxon>
        <taxon>Agaricaceae</taxon>
        <taxon>Macrolepiota</taxon>
    </lineage>
</organism>
<dbReference type="EMBL" id="MU151091">
    <property type="protein sequence ID" value="KAF9451114.1"/>
    <property type="molecule type" value="Genomic_DNA"/>
</dbReference>
<dbReference type="OrthoDB" id="63989at2759"/>
<dbReference type="Gene3D" id="1.10.510.10">
    <property type="entry name" value="Transferase(Phosphotransferase) domain 1"/>
    <property type="match status" value="1"/>
</dbReference>
<protein>
    <submittedName>
        <fullName evidence="1">Uncharacterized protein</fullName>
    </submittedName>
</protein>
<proteinExistence type="predicted"/>
<accession>A0A9P5XHM6</accession>
<keyword evidence="2" id="KW-1185">Reference proteome</keyword>
<gene>
    <name evidence="1" type="ORF">P691DRAFT_773395</name>
</gene>
<sequence length="153" mass="17751">MPPTEIYIDRTVSIYQSSPAQVLLQEQSKTSISQPIATQRAFTQLFPQSSQQRTVDLNVIRYYYQEAHARFLYIVLKLCLASLADLIETPDRDAWRDITVGFDPKRVLKQVTNRLRHAEACTPRYYIGVDKECRDIPWFAVLDIGRREGQAEE</sequence>
<evidence type="ECO:0000313" key="1">
    <source>
        <dbReference type="EMBL" id="KAF9451114.1"/>
    </source>
</evidence>
<name>A0A9P5XHM6_9AGAR</name>
<reference evidence="1" key="1">
    <citation type="submission" date="2020-11" db="EMBL/GenBank/DDBJ databases">
        <authorList>
            <consortium name="DOE Joint Genome Institute"/>
            <person name="Ahrendt S."/>
            <person name="Riley R."/>
            <person name="Andreopoulos W."/>
            <person name="Labutti K."/>
            <person name="Pangilinan J."/>
            <person name="Ruiz-Duenas F.J."/>
            <person name="Barrasa J.M."/>
            <person name="Sanchez-Garcia M."/>
            <person name="Camarero S."/>
            <person name="Miyauchi S."/>
            <person name="Serrano A."/>
            <person name="Linde D."/>
            <person name="Babiker R."/>
            <person name="Drula E."/>
            <person name="Ayuso-Fernandez I."/>
            <person name="Pacheco R."/>
            <person name="Padilla G."/>
            <person name="Ferreira P."/>
            <person name="Barriuso J."/>
            <person name="Kellner H."/>
            <person name="Castanera R."/>
            <person name="Alfaro M."/>
            <person name="Ramirez L."/>
            <person name="Pisabarro A.G."/>
            <person name="Kuo A."/>
            <person name="Tritt A."/>
            <person name="Lipzen A."/>
            <person name="He G."/>
            <person name="Yan M."/>
            <person name="Ng V."/>
            <person name="Cullen D."/>
            <person name="Martin F."/>
            <person name="Rosso M.-N."/>
            <person name="Henrissat B."/>
            <person name="Hibbett D."/>
            <person name="Martinez A.T."/>
            <person name="Grigoriev I.V."/>
        </authorList>
    </citation>
    <scope>NUCLEOTIDE SEQUENCE</scope>
    <source>
        <strain evidence="1">MF-IS2</strain>
    </source>
</reference>
<comment type="caution">
    <text evidence="1">The sequence shown here is derived from an EMBL/GenBank/DDBJ whole genome shotgun (WGS) entry which is preliminary data.</text>
</comment>
<evidence type="ECO:0000313" key="2">
    <source>
        <dbReference type="Proteomes" id="UP000807342"/>
    </source>
</evidence>
<dbReference type="AlphaFoldDB" id="A0A9P5XHM6"/>
<dbReference type="Proteomes" id="UP000807342">
    <property type="component" value="Unassembled WGS sequence"/>
</dbReference>